<protein>
    <submittedName>
        <fullName evidence="2">Uncharacterized protein</fullName>
    </submittedName>
</protein>
<organism evidence="2">
    <name type="scientific">viral metagenome</name>
    <dbReference type="NCBI Taxonomy" id="1070528"/>
    <lineage>
        <taxon>unclassified sequences</taxon>
        <taxon>metagenomes</taxon>
        <taxon>organismal metagenomes</taxon>
    </lineage>
</organism>
<feature type="compositionally biased region" description="Basic and acidic residues" evidence="1">
    <location>
        <begin position="149"/>
        <end position="158"/>
    </location>
</feature>
<evidence type="ECO:0000256" key="1">
    <source>
        <dbReference type="SAM" id="MobiDB-lite"/>
    </source>
</evidence>
<feature type="compositionally biased region" description="Acidic residues" evidence="1">
    <location>
        <begin position="159"/>
        <end position="169"/>
    </location>
</feature>
<proteinExistence type="predicted"/>
<reference evidence="2" key="1">
    <citation type="journal article" date="2020" name="Nature">
        <title>Giant virus diversity and host interactions through global metagenomics.</title>
        <authorList>
            <person name="Schulz F."/>
            <person name="Roux S."/>
            <person name="Paez-Espino D."/>
            <person name="Jungbluth S."/>
            <person name="Walsh D.A."/>
            <person name="Denef V.J."/>
            <person name="McMahon K.D."/>
            <person name="Konstantinidis K.T."/>
            <person name="Eloe-Fadrosh E.A."/>
            <person name="Kyrpides N.C."/>
            <person name="Woyke T."/>
        </authorList>
    </citation>
    <scope>NUCLEOTIDE SEQUENCE</scope>
    <source>
        <strain evidence="2">GVMAG-S-1102244-55</strain>
    </source>
</reference>
<feature type="region of interest" description="Disordered" evidence="1">
    <location>
        <begin position="1931"/>
        <end position="1953"/>
    </location>
</feature>
<name>A0A6C0K9W1_9ZZZZ</name>
<accession>A0A6C0K9W1</accession>
<dbReference type="EMBL" id="MN740847">
    <property type="protein sequence ID" value="QHU14842.1"/>
    <property type="molecule type" value="Genomic_DNA"/>
</dbReference>
<feature type="region of interest" description="Disordered" evidence="1">
    <location>
        <begin position="149"/>
        <end position="169"/>
    </location>
</feature>
<sequence length="1953" mass="228598">MAEEEAKLFLELGQVIKMEAPTDPTLHENIYLIDYLDNNLIKLINNDDLSEKILKINNGELTNKSISKINILASQEEKGYARQNGYIPGNWISIEFGGEVPAIFNGKITDLEQDMIELTIYESGEKIYIDFEGKGIPLDLPIIDIRRFSPPEKKTPQDEDKEMEDVEEDDELDIIDEDEELELIIDTEDLKQNVKNLYINLDELSLEDEDLGEIEEIVVVDETQRRFGIDKQSNDLLDELLSDVPSDKRTQRILNNIHISIQRFKELRRNFSNFDESGNAESIKTKGHTYKPLVEKMHKLNTQLYWLLPIVRNKHKIYNFADGENDEVDIEDERLGLILNEQNEIIDQYVNNNVPGERNKYKYLLQNLDSYYTPFSQPDNDSNVISRQEILNNIEVVIDNLGNFYSNLIYGSEVRGKGEPSYTLKNQRFVIDRYNLGMKKLSNNDPKNKNSKNYLEQVTSNDTVSLIGLMSLTNPFIQYSRINLPKTSIFMKANLHRFNFMYHKILLKDLELERKIISEDNLNDDNFKVEFNTGIFNSFKFEETKLLTDRNNEEVYKDFLEKIIPQTRILFETVKKYIKMDTSYIKIIEYLEPFLIYDEDITFQQYKTIIEFIEEKISVHKKRLIQKILEFKTYANSIDSYFIPNIYENMLKRKGNRGMVFDGTKYNINQEVDSHDAYRTMMNYDCFRTFNNALTLTQMSLMQPINIEEKIESLINPEEDLTEDRPDSCAKTFTLAKKYIDYDDIEADNDTTIFFDKKYDETPYDIGQEWLKQNDILMDDNSSAVKFLSEFLQENNGIKKEKADIDAESMVFGSKLVKDGHYAILEDDSGDVKYYVRQGDKWRLDRDLTGKNVDEVNFCNYKPSCFKVKEECKSVDNAKDIIEKNLLEEISNRFSEEFNENIQELKGRLEKEFDYRLENLTNLKFLLTNKLLKKDTEMVRIASTLDSEDVRVKSPYEDLRDLILIETDLVVKYNNISLFIQKYCRNAVGDENEFWYYCSETNIPLLPTFYSLLAEGFHTNNYKTSLDLVKKNRGKLSDDGDKIIDEHSGYVIDVIDFDTDEGYDKTSGFKMKSREVMTVSTSDKLKNVVDKSFVAKTDQAKKIKQNVLALSNKLDVDMKEEIYFVNKIMSDLLNNKNYVKDEKKYNKRLKELKAQGKKTKPYEKYFDEKYLLLFLGAFSVTLQTAIPIISSNKTYENCIRSFEGFPVSNDNNMSFLIYLICVTRFLGKGSKRPWKYLKLGNKKNRKEKTNDYAIKLKDFMVDKILSLSYVKERLEAKMKYEKSNKMNNAISREVDVQKWEMFLPPLHNFKVNNLQNIGVEFDRLLNQAIRSDDTRMQFNYIAALYSKMSSFSFGIIEAVQRAVNKEPLILETLDGIPFLENACCNDGEINTNEYFSQKETSIKKHNNVLFNLEKTYNKYKNLHIAPKYTIHKNTKIVFPKIMKQFSEETIYLAFIKFCKFNSGIVLNDTLKGICLENNANYKKTDDLKKKIEKMKLGGLEYDLNSLRALLNHVNRENILQYDINPQVLTEKLRLEKTINKLDKDNVFLCGGNIIDNFKKILDRYDIAINGRDDVITEEFTRYIKTLNSRLSNELREKIMESGKVKPRSILDFLFSSSNNKFILNWDLNGDEIYMNQQDQTSFYTFRYLKQMVTNICKIFPTIILNSENKEKINRRSVPKHWKLKSGRINNQIINLMKEEYQGFNSFYDNNKLIPVLKYVSKNSNDLLTLMNVIPFYANIDEDTGSIFDGEIVKHLGYYFLLCALSLYIGATEANLPVENDPEIDDFDTVVEDDLELAEIEGQRESMLKEVCKLLNEYFKNFRKYKNILSRTKEYITKQVLKSKEKEKAGITKRLGDLTVEQREVENIHKNQSLGIWSVGKTRAIYEYDDDQFDKEFIAREKLESLEKKVGQDASDQLSHLEDQAIQDRIDAELNDLSMIPEEDDDDREDIDYM</sequence>
<evidence type="ECO:0000313" key="2">
    <source>
        <dbReference type="EMBL" id="QHU14842.1"/>
    </source>
</evidence>
<feature type="compositionally biased region" description="Acidic residues" evidence="1">
    <location>
        <begin position="1940"/>
        <end position="1953"/>
    </location>
</feature>